<organism evidence="1 2">
    <name type="scientific">Populus alba x Populus x berolinensis</name>
    <dbReference type="NCBI Taxonomy" id="444605"/>
    <lineage>
        <taxon>Eukaryota</taxon>
        <taxon>Viridiplantae</taxon>
        <taxon>Streptophyta</taxon>
        <taxon>Embryophyta</taxon>
        <taxon>Tracheophyta</taxon>
        <taxon>Spermatophyta</taxon>
        <taxon>Magnoliopsida</taxon>
        <taxon>eudicotyledons</taxon>
        <taxon>Gunneridae</taxon>
        <taxon>Pentapetalae</taxon>
        <taxon>rosids</taxon>
        <taxon>fabids</taxon>
        <taxon>Malpighiales</taxon>
        <taxon>Salicaceae</taxon>
        <taxon>Saliceae</taxon>
        <taxon>Populus</taxon>
    </lineage>
</organism>
<reference evidence="1" key="1">
    <citation type="journal article" date="2023" name="Mol. Ecol. Resour.">
        <title>Chromosome-level genome assembly of a triploid poplar Populus alba 'Berolinensis'.</title>
        <authorList>
            <person name="Chen S."/>
            <person name="Yu Y."/>
            <person name="Wang X."/>
            <person name="Wang S."/>
            <person name="Zhang T."/>
            <person name="Zhou Y."/>
            <person name="He R."/>
            <person name="Meng N."/>
            <person name="Wang Y."/>
            <person name="Liu W."/>
            <person name="Liu Z."/>
            <person name="Liu J."/>
            <person name="Guo Q."/>
            <person name="Huang H."/>
            <person name="Sederoff R.R."/>
            <person name="Wang G."/>
            <person name="Qu G."/>
            <person name="Chen S."/>
        </authorList>
    </citation>
    <scope>NUCLEOTIDE SEQUENCE</scope>
    <source>
        <strain evidence="1">SC-2020</strain>
    </source>
</reference>
<keyword evidence="2" id="KW-1185">Reference proteome</keyword>
<name>A0AAD6QSJ6_9ROSI</name>
<evidence type="ECO:0000313" key="2">
    <source>
        <dbReference type="Proteomes" id="UP001164929"/>
    </source>
</evidence>
<evidence type="ECO:0000313" key="1">
    <source>
        <dbReference type="EMBL" id="KAJ6995890.1"/>
    </source>
</evidence>
<dbReference type="Proteomes" id="UP001164929">
    <property type="component" value="Chromosome 5"/>
</dbReference>
<protein>
    <submittedName>
        <fullName evidence="1">Uncharacterized protein</fullName>
    </submittedName>
</protein>
<dbReference type="AlphaFoldDB" id="A0AAD6QSJ6"/>
<dbReference type="GO" id="GO:0003723">
    <property type="term" value="F:RNA binding"/>
    <property type="evidence" value="ECO:0007669"/>
    <property type="project" value="InterPro"/>
</dbReference>
<sequence length="145" mass="16612">MKNGPLPFGSLPIGNIPGAGSSEFFQEISRFTCPVYLLIPCFPPDTRGLFCRIVWRKKSSPFVENQIEGRECLLFLLRIQTHQVRLHCQYLGIPTREDVKHEGGGIVNIRSSHCRISKHIKTFWPAVLTLLHVTEECLVVIKWRN</sequence>
<accession>A0AAD6QSJ6</accession>
<dbReference type="InterPro" id="IPR020103">
    <property type="entry name" value="PsdUridine_synth_cat_dom_sf"/>
</dbReference>
<proteinExistence type="predicted"/>
<dbReference type="GO" id="GO:0009982">
    <property type="term" value="F:pseudouridine synthase activity"/>
    <property type="evidence" value="ECO:0007669"/>
    <property type="project" value="InterPro"/>
</dbReference>
<dbReference type="SUPFAM" id="SSF55120">
    <property type="entry name" value="Pseudouridine synthase"/>
    <property type="match status" value="1"/>
</dbReference>
<dbReference type="GO" id="GO:0001522">
    <property type="term" value="P:pseudouridine synthesis"/>
    <property type="evidence" value="ECO:0007669"/>
    <property type="project" value="InterPro"/>
</dbReference>
<comment type="caution">
    <text evidence="1">The sequence shown here is derived from an EMBL/GenBank/DDBJ whole genome shotgun (WGS) entry which is preliminary data.</text>
</comment>
<gene>
    <name evidence="1" type="ORF">NC653_012690</name>
</gene>
<dbReference type="EMBL" id="JAQIZT010000005">
    <property type="protein sequence ID" value="KAJ6995890.1"/>
    <property type="molecule type" value="Genomic_DNA"/>
</dbReference>